<dbReference type="AlphaFoldDB" id="A0A699IDK4"/>
<comment type="caution">
    <text evidence="3">The sequence shown here is derived from an EMBL/GenBank/DDBJ whole genome shotgun (WGS) entry which is preliminary data.</text>
</comment>
<feature type="domain" description="Homologous recombination OB-fold protein OB-fold" evidence="2">
    <location>
        <begin position="242"/>
        <end position="306"/>
    </location>
</feature>
<gene>
    <name evidence="3" type="ORF">Tci_495907</name>
</gene>
<dbReference type="EMBL" id="BKCJ010255860">
    <property type="protein sequence ID" value="GEZ23934.1"/>
    <property type="molecule type" value="Genomic_DNA"/>
</dbReference>
<dbReference type="PANTHER" id="PTHR14523:SF1">
    <property type="entry name" value="HOMOLOGOUS RECOMBINATION OB-FOLD PROTEIN"/>
    <property type="match status" value="1"/>
</dbReference>
<protein>
    <recommendedName>
        <fullName evidence="2">Homologous recombination OB-fold protein OB-fold domain-containing protein</fullName>
    </recommendedName>
</protein>
<organism evidence="3">
    <name type="scientific">Tanacetum cinerariifolium</name>
    <name type="common">Dalmatian daisy</name>
    <name type="synonym">Chrysanthemum cinerariifolium</name>
    <dbReference type="NCBI Taxonomy" id="118510"/>
    <lineage>
        <taxon>Eukaryota</taxon>
        <taxon>Viridiplantae</taxon>
        <taxon>Streptophyta</taxon>
        <taxon>Embryophyta</taxon>
        <taxon>Tracheophyta</taxon>
        <taxon>Spermatophyta</taxon>
        <taxon>Magnoliopsida</taxon>
        <taxon>eudicotyledons</taxon>
        <taxon>Gunneridae</taxon>
        <taxon>Pentapetalae</taxon>
        <taxon>asterids</taxon>
        <taxon>campanulids</taxon>
        <taxon>Asterales</taxon>
        <taxon>Asteraceae</taxon>
        <taxon>Asteroideae</taxon>
        <taxon>Anthemideae</taxon>
        <taxon>Anthemidinae</taxon>
        <taxon>Tanacetum</taxon>
    </lineage>
</organism>
<reference evidence="3" key="1">
    <citation type="journal article" date="2019" name="Sci. Rep.">
        <title>Draft genome of Tanacetum cinerariifolium, the natural source of mosquito coil.</title>
        <authorList>
            <person name="Yamashiro T."/>
            <person name="Shiraishi A."/>
            <person name="Satake H."/>
            <person name="Nakayama K."/>
        </authorList>
    </citation>
    <scope>NUCLEOTIDE SEQUENCE</scope>
</reference>
<evidence type="ECO:0000256" key="1">
    <source>
        <dbReference type="SAM" id="MobiDB-lite"/>
    </source>
</evidence>
<evidence type="ECO:0000259" key="2">
    <source>
        <dbReference type="Pfam" id="PF15072"/>
    </source>
</evidence>
<name>A0A699IDK4_TANCI</name>
<dbReference type="InterPro" id="IPR028045">
    <property type="entry name" value="HROB"/>
</dbReference>
<dbReference type="PANTHER" id="PTHR14523">
    <property type="entry name" value="UNCHARACTERIZED PROTEIN C17ORF53 HOMOLOG"/>
    <property type="match status" value="1"/>
</dbReference>
<dbReference type="InterPro" id="IPR058570">
    <property type="entry name" value="HROB_OB"/>
</dbReference>
<accession>A0A699IDK4</accession>
<sequence>MACSLPHIDDEVEALVQKLIDEDMVRQKAILDLALQFENACTTKDNLRKAYTKCNDIPQESRALIEAFLKEGFDKDYELNLFMYGKTEKIEKQMNAKLVWLLEKYNYRSQTHIDEKALRETSKEQARDEKEQEEKIRQKQAEDKEFMSEFRVKFDLDYETCVEPSPSTPNPVRIIPNPAGIVQQPKLLKKRDILLGWDEAVMSTQEYMKKIVEDVGDDDDFESGLWVSATDYVHATGGIVTGLTVKDLLGTIPRTIHHKVIGDDGYGKYITVRAAMILSNVSVFTPKPSKHYLNITIRHVVKVFRKDRVLENGSG</sequence>
<evidence type="ECO:0000313" key="3">
    <source>
        <dbReference type="EMBL" id="GEZ23934.1"/>
    </source>
</evidence>
<proteinExistence type="predicted"/>
<dbReference type="Pfam" id="PF15072">
    <property type="entry name" value="HROB"/>
    <property type="match status" value="1"/>
</dbReference>
<feature type="region of interest" description="Disordered" evidence="1">
    <location>
        <begin position="116"/>
        <end position="138"/>
    </location>
</feature>
<dbReference type="GO" id="GO:0000725">
    <property type="term" value="P:recombinational repair"/>
    <property type="evidence" value="ECO:0007669"/>
    <property type="project" value="InterPro"/>
</dbReference>